<reference evidence="2 3" key="1">
    <citation type="submission" date="2014-01" db="EMBL/GenBank/DDBJ databases">
        <title>Isolation of Serratia multitudinisentens RB-25 from Ex-Landfill site.</title>
        <authorList>
            <person name="Robson E.H.J."/>
        </authorList>
    </citation>
    <scope>NUCLEOTIDE SEQUENCE [LARGE SCALE GENOMIC DNA]</scope>
    <source>
        <strain evidence="2 3">RB-25</strain>
    </source>
</reference>
<dbReference type="eggNOG" id="COG0463">
    <property type="taxonomic scope" value="Bacteria"/>
</dbReference>
<dbReference type="HOGENOM" id="CLU_031359_0_0_6"/>
<dbReference type="InterPro" id="IPR029044">
    <property type="entry name" value="Nucleotide-diphossugar_trans"/>
</dbReference>
<sequence>MSRKLASKPTQTPFVSVVCPTYQRREFLPYLLYIWQYQDYPPEQRELIILDDSPQSSAELVSMILQWSEPNVRYLHIEKRLALGEKRNMLNDMARGEYIICFDDDDYYAPDKISYQVAQMLNSNALFSGCDQIYIWYSHLDKVYLTHPFGKRHALNGTFGYHRNLLKKSRYENGATMGEEAVFLKGFTLPVLQVDPRRSILCISHSNNTFDKDFIMGSSIPVDLTLEDFVTDSNLLAHYRRLHNAPLATQVHWPAFQRIALLYEPEKKLELEAVCESLYQFGISAEQLWPVEKQTAATPELAELKTHCHILQTAQEQGWQNVLLLDATIRFVKKENTIHLLNKLLNGLTQINWQVLLLGARYEAMAMTKTLKGIARITDAGCGCAYAVNGQYIPILLNAYQQAIENNVSLDVTWRVLMNLGHLWLGLAPSFAFLPESRDPKSGKTVDSTHWFFRKPHS</sequence>
<proteinExistence type="predicted"/>
<reference evidence="2 3" key="2">
    <citation type="submission" date="2015-03" db="EMBL/GenBank/DDBJ databases">
        <authorList>
            <person name="Chan K.-G."/>
        </authorList>
    </citation>
    <scope>NUCLEOTIDE SEQUENCE [LARGE SCALE GENOMIC DNA]</scope>
    <source>
        <strain evidence="2 3">RB-25</strain>
    </source>
</reference>
<dbReference type="AlphaFoldDB" id="W0LB91"/>
<keyword evidence="3" id="KW-1185">Reference proteome</keyword>
<dbReference type="Pfam" id="PF00535">
    <property type="entry name" value="Glycos_transf_2"/>
    <property type="match status" value="1"/>
</dbReference>
<feature type="domain" description="Glycosyltransferase 2-like" evidence="1">
    <location>
        <begin position="16"/>
        <end position="128"/>
    </location>
</feature>
<dbReference type="CDD" id="cd00761">
    <property type="entry name" value="Glyco_tranf_GTA_type"/>
    <property type="match status" value="1"/>
</dbReference>
<dbReference type="OrthoDB" id="215285at2"/>
<dbReference type="Gene3D" id="3.90.550.10">
    <property type="entry name" value="Spore Coat Polysaccharide Biosynthesis Protein SpsA, Chain A"/>
    <property type="match status" value="1"/>
</dbReference>
<name>W0LB91_9GAMM</name>
<evidence type="ECO:0000259" key="1">
    <source>
        <dbReference type="Pfam" id="PF00535"/>
    </source>
</evidence>
<protein>
    <submittedName>
        <fullName evidence="2">Glycosyl transferase family 2</fullName>
    </submittedName>
</protein>
<dbReference type="PANTHER" id="PTHR22916:SF3">
    <property type="entry name" value="UDP-GLCNAC:BETAGAL BETA-1,3-N-ACETYLGLUCOSAMINYLTRANSFERASE-LIKE PROTEIN 1"/>
    <property type="match status" value="1"/>
</dbReference>
<dbReference type="PANTHER" id="PTHR22916">
    <property type="entry name" value="GLYCOSYLTRANSFERASE"/>
    <property type="match status" value="1"/>
</dbReference>
<gene>
    <name evidence="2" type="ORF">Z042_08550</name>
</gene>
<dbReference type="EMBL" id="CP007044">
    <property type="protein sequence ID" value="AHG19664.2"/>
    <property type="molecule type" value="Genomic_DNA"/>
</dbReference>
<dbReference type="Proteomes" id="UP000019030">
    <property type="component" value="Chromosome"/>
</dbReference>
<dbReference type="InterPro" id="IPR001173">
    <property type="entry name" value="Glyco_trans_2-like"/>
</dbReference>
<evidence type="ECO:0000313" key="2">
    <source>
        <dbReference type="EMBL" id="AHG19664.2"/>
    </source>
</evidence>
<organism evidence="2 3">
    <name type="scientific">Chania multitudinisentens RB-25</name>
    <dbReference type="NCBI Taxonomy" id="1441930"/>
    <lineage>
        <taxon>Bacteria</taxon>
        <taxon>Pseudomonadati</taxon>
        <taxon>Pseudomonadota</taxon>
        <taxon>Gammaproteobacteria</taxon>
        <taxon>Enterobacterales</taxon>
        <taxon>Yersiniaceae</taxon>
        <taxon>Chania</taxon>
    </lineage>
</organism>
<dbReference type="SUPFAM" id="SSF53448">
    <property type="entry name" value="Nucleotide-diphospho-sugar transferases"/>
    <property type="match status" value="1"/>
</dbReference>
<accession>W0LB91</accession>
<dbReference type="KEGG" id="sfo:Z042_08550"/>
<keyword evidence="2" id="KW-0808">Transferase</keyword>
<dbReference type="GO" id="GO:0016758">
    <property type="term" value="F:hexosyltransferase activity"/>
    <property type="evidence" value="ECO:0007669"/>
    <property type="project" value="UniProtKB-ARBA"/>
</dbReference>
<dbReference type="STRING" id="1441930.Z042_08550"/>
<evidence type="ECO:0000313" key="3">
    <source>
        <dbReference type="Proteomes" id="UP000019030"/>
    </source>
</evidence>